<evidence type="ECO:0000313" key="2">
    <source>
        <dbReference type="Proteomes" id="UP001183585"/>
    </source>
</evidence>
<gene>
    <name evidence="1" type="ORF">J2S48_004926</name>
</gene>
<sequence length="72" mass="7709">MKTGTVGELATVAAKHEREVRRIREQMEQAIGVRNDAVRGMREAGASYGDIARALGLTRAGAVGICRKIGVE</sequence>
<organism evidence="1 2">
    <name type="scientific">Promicromonospora iranensis</name>
    <dbReference type="NCBI Taxonomy" id="1105144"/>
    <lineage>
        <taxon>Bacteria</taxon>
        <taxon>Bacillati</taxon>
        <taxon>Actinomycetota</taxon>
        <taxon>Actinomycetes</taxon>
        <taxon>Micrococcales</taxon>
        <taxon>Promicromonosporaceae</taxon>
        <taxon>Promicromonospora</taxon>
    </lineage>
</organism>
<dbReference type="RefSeq" id="WP_274995350.1">
    <property type="nucleotide sequence ID" value="NZ_JAJQQP010000009.1"/>
</dbReference>
<dbReference type="Proteomes" id="UP001183585">
    <property type="component" value="Unassembled WGS sequence"/>
</dbReference>
<comment type="caution">
    <text evidence="1">The sequence shown here is derived from an EMBL/GenBank/DDBJ whole genome shotgun (WGS) entry which is preliminary data.</text>
</comment>
<dbReference type="EMBL" id="JAVDYE010000001">
    <property type="protein sequence ID" value="MDR7385411.1"/>
    <property type="molecule type" value="Genomic_DNA"/>
</dbReference>
<name>A0ABU2CVV6_9MICO</name>
<evidence type="ECO:0008006" key="3">
    <source>
        <dbReference type="Google" id="ProtNLM"/>
    </source>
</evidence>
<keyword evidence="2" id="KW-1185">Reference proteome</keyword>
<proteinExistence type="predicted"/>
<protein>
    <recommendedName>
        <fullName evidence="3">Homeodomain-like domain-containing protein</fullName>
    </recommendedName>
</protein>
<accession>A0ABU2CVV6</accession>
<evidence type="ECO:0000313" key="1">
    <source>
        <dbReference type="EMBL" id="MDR7385411.1"/>
    </source>
</evidence>
<reference evidence="1 2" key="1">
    <citation type="submission" date="2023-07" db="EMBL/GenBank/DDBJ databases">
        <title>Sequencing the genomes of 1000 actinobacteria strains.</title>
        <authorList>
            <person name="Klenk H.-P."/>
        </authorList>
    </citation>
    <scope>NUCLEOTIDE SEQUENCE [LARGE SCALE GENOMIC DNA]</scope>
    <source>
        <strain evidence="1 2">DSM 45554</strain>
    </source>
</reference>